<feature type="chain" id="PRO_5047062327" evidence="1">
    <location>
        <begin position="21"/>
        <end position="183"/>
    </location>
</feature>
<sequence>MKQRIQTALLALLFCSTAYSANVGGIELPPARDGLQLNGAGLLRKGFIFNIYVGALYVADTNHVARILTDVPKQIDIHYYRDTPKKHMIRVANQTLKKNLAPETFERLLPRIEMLHNAFRDGRSGSVASILHKPGTGLIYAFNDETVTTISGDDFANAYFAVWLGERPSSRSMKRAMLNRKSL</sequence>
<feature type="signal peptide" evidence="1">
    <location>
        <begin position="1"/>
        <end position="20"/>
    </location>
</feature>
<name>A0ABU5MYP1_9BACT</name>
<feature type="domain" description="Chalcone isomerase" evidence="2">
    <location>
        <begin position="32"/>
        <end position="178"/>
    </location>
</feature>
<evidence type="ECO:0000259" key="2">
    <source>
        <dbReference type="Pfam" id="PF16036"/>
    </source>
</evidence>
<evidence type="ECO:0000313" key="4">
    <source>
        <dbReference type="Proteomes" id="UP001290861"/>
    </source>
</evidence>
<dbReference type="RefSeq" id="WP_322609091.1">
    <property type="nucleotide sequence ID" value="NZ_JARVCO010000010.1"/>
</dbReference>
<accession>A0ABU5MYP1</accession>
<dbReference type="InterPro" id="IPR036298">
    <property type="entry name" value="Chalcone_isomerase_sf"/>
</dbReference>
<organism evidence="3 4">
    <name type="scientific">Pontiella agarivorans</name>
    <dbReference type="NCBI Taxonomy" id="3038953"/>
    <lineage>
        <taxon>Bacteria</taxon>
        <taxon>Pseudomonadati</taxon>
        <taxon>Kiritimatiellota</taxon>
        <taxon>Kiritimatiellia</taxon>
        <taxon>Kiritimatiellales</taxon>
        <taxon>Pontiellaceae</taxon>
        <taxon>Pontiella</taxon>
    </lineage>
</organism>
<keyword evidence="4" id="KW-1185">Reference proteome</keyword>
<reference evidence="3 4" key="1">
    <citation type="journal article" date="2024" name="Appl. Environ. Microbiol.">
        <title>Pontiella agarivorans sp. nov., a novel marine anaerobic bacterium capable of degrading macroalgal polysaccharides and fixing nitrogen.</title>
        <authorList>
            <person name="Liu N."/>
            <person name="Kivenson V."/>
            <person name="Peng X."/>
            <person name="Cui Z."/>
            <person name="Lankiewicz T.S."/>
            <person name="Gosselin K.M."/>
            <person name="English C.J."/>
            <person name="Blair E.M."/>
            <person name="O'Malley M.A."/>
            <person name="Valentine D.L."/>
        </authorList>
    </citation>
    <scope>NUCLEOTIDE SEQUENCE [LARGE SCALE GENOMIC DNA]</scope>
    <source>
        <strain evidence="3 4">NLcol2</strain>
    </source>
</reference>
<keyword evidence="1" id="KW-0732">Signal</keyword>
<dbReference type="SUPFAM" id="SSF54626">
    <property type="entry name" value="Chalcone isomerase"/>
    <property type="match status" value="1"/>
</dbReference>
<dbReference type="GO" id="GO:0016853">
    <property type="term" value="F:isomerase activity"/>
    <property type="evidence" value="ECO:0007669"/>
    <property type="project" value="UniProtKB-KW"/>
</dbReference>
<evidence type="ECO:0000313" key="3">
    <source>
        <dbReference type="EMBL" id="MDZ8119307.1"/>
    </source>
</evidence>
<evidence type="ECO:0000256" key="1">
    <source>
        <dbReference type="SAM" id="SignalP"/>
    </source>
</evidence>
<keyword evidence="3" id="KW-0413">Isomerase</keyword>
<comment type="caution">
    <text evidence="3">The sequence shown here is derived from an EMBL/GenBank/DDBJ whole genome shotgun (WGS) entry which is preliminary data.</text>
</comment>
<dbReference type="EMBL" id="JARVCO010000010">
    <property type="protein sequence ID" value="MDZ8119307.1"/>
    <property type="molecule type" value="Genomic_DNA"/>
</dbReference>
<dbReference type="InterPro" id="IPR016087">
    <property type="entry name" value="Chalcone_isomerase"/>
</dbReference>
<dbReference type="Pfam" id="PF16036">
    <property type="entry name" value="Chalcone_3"/>
    <property type="match status" value="1"/>
</dbReference>
<proteinExistence type="predicted"/>
<dbReference type="Gene3D" id="3.50.70.10">
    <property type="match status" value="1"/>
</dbReference>
<dbReference type="InterPro" id="IPR016088">
    <property type="entry name" value="Chalcone_isomerase_3-sand"/>
</dbReference>
<dbReference type="Proteomes" id="UP001290861">
    <property type="component" value="Unassembled WGS sequence"/>
</dbReference>
<protein>
    <submittedName>
        <fullName evidence="3">Chalcone isomerase family protein</fullName>
    </submittedName>
</protein>
<gene>
    <name evidence="3" type="ORF">P9H32_11800</name>
</gene>